<reference evidence="2 3" key="1">
    <citation type="submission" date="2015-09" db="EMBL/GenBank/DDBJ databases">
        <title>Sorangium comparison.</title>
        <authorList>
            <person name="Zaburannyi N."/>
            <person name="Bunk B."/>
            <person name="Overmann J."/>
            <person name="Mueller R."/>
        </authorList>
    </citation>
    <scope>NUCLEOTIDE SEQUENCE [LARGE SCALE GENOMIC DNA]</scope>
    <source>
        <strain evidence="2 3">So ce26</strain>
    </source>
</reference>
<dbReference type="AlphaFoldDB" id="A0A2L0FAM2"/>
<proteinExistence type="predicted"/>
<dbReference type="OrthoDB" id="5514797at2"/>
<organism evidence="2 3">
    <name type="scientific">Sorangium cellulosum</name>
    <name type="common">Polyangium cellulosum</name>
    <dbReference type="NCBI Taxonomy" id="56"/>
    <lineage>
        <taxon>Bacteria</taxon>
        <taxon>Pseudomonadati</taxon>
        <taxon>Myxococcota</taxon>
        <taxon>Polyangia</taxon>
        <taxon>Polyangiales</taxon>
        <taxon>Polyangiaceae</taxon>
        <taxon>Sorangium</taxon>
    </lineage>
</organism>
<accession>A0A2L0FAM2</accession>
<feature type="compositionally biased region" description="Low complexity" evidence="1">
    <location>
        <begin position="62"/>
        <end position="96"/>
    </location>
</feature>
<name>A0A2L0FAM2_SORCE</name>
<evidence type="ECO:0000256" key="1">
    <source>
        <dbReference type="SAM" id="MobiDB-lite"/>
    </source>
</evidence>
<evidence type="ECO:0000313" key="2">
    <source>
        <dbReference type="EMBL" id="AUX48593.1"/>
    </source>
</evidence>
<evidence type="ECO:0000313" key="3">
    <source>
        <dbReference type="Proteomes" id="UP000238348"/>
    </source>
</evidence>
<dbReference type="EMBL" id="CP012673">
    <property type="protein sequence ID" value="AUX48593.1"/>
    <property type="molecule type" value="Genomic_DNA"/>
</dbReference>
<dbReference type="RefSeq" id="WP_159398028.1">
    <property type="nucleotide sequence ID" value="NZ_CP012673.1"/>
</dbReference>
<dbReference type="Proteomes" id="UP000238348">
    <property type="component" value="Chromosome"/>
</dbReference>
<feature type="region of interest" description="Disordered" evidence="1">
    <location>
        <begin position="40"/>
        <end position="116"/>
    </location>
</feature>
<sequence>MPPTRRRAAKNPPSKPARRVRALAAALLCAAGCTEKLESVDLPGVDLPGIGMPGAEAPAAPPSASARAQGAPRAAAPPSASARAQGAPRARAAPPSDCDELPSEEEERRAQLPPLTALGKAVPVEPWTPPPYEVLPGVTLPPKIAAKLEQIDRGYARRTREHLVITSGTRDANRQARAMFTKLRLGEDLLKLYRNKAAVQEIKKAYQNASRKPPEQVVAAMEAVIQDQIDRGIYVSAHLRKGAVDVRSRTMSAKEKRAFLESAAEAGDVDVLEETTPPHYHLQID</sequence>
<protein>
    <submittedName>
        <fullName evidence="2">Uncharacterized protein</fullName>
    </submittedName>
</protein>
<gene>
    <name evidence="2" type="ORF">SOCE26_101320</name>
</gene>